<feature type="region of interest" description="Disordered" evidence="9">
    <location>
        <begin position="516"/>
        <end position="557"/>
    </location>
</feature>
<accession>A0A6A4KCN7</accession>
<reference evidence="10" key="1">
    <citation type="journal article" date="2021" name="Mol. Ecol. Resour.">
        <title>Apolygus lucorum genome provides insights into omnivorousness and mesophyll feeding.</title>
        <authorList>
            <person name="Liu Y."/>
            <person name="Liu H."/>
            <person name="Wang H."/>
            <person name="Huang T."/>
            <person name="Liu B."/>
            <person name="Yang B."/>
            <person name="Yin L."/>
            <person name="Li B."/>
            <person name="Zhang Y."/>
            <person name="Zhang S."/>
            <person name="Jiang F."/>
            <person name="Zhang X."/>
            <person name="Ren Y."/>
            <person name="Wang B."/>
            <person name="Wang S."/>
            <person name="Lu Y."/>
            <person name="Wu K."/>
            <person name="Fan W."/>
            <person name="Wang G."/>
        </authorList>
    </citation>
    <scope>NUCLEOTIDE SEQUENCE</scope>
    <source>
        <strain evidence="10">12Hb</strain>
    </source>
</reference>
<dbReference type="CDD" id="cd07648">
    <property type="entry name" value="F-BAR_FCHO"/>
    <property type="match status" value="1"/>
</dbReference>
<feature type="coiled-coil region" evidence="8">
    <location>
        <begin position="135"/>
        <end position="189"/>
    </location>
</feature>
<dbReference type="AlphaFoldDB" id="A0A6A4KCN7"/>
<protein>
    <recommendedName>
        <fullName evidence="12">MHD domain-containing protein</fullName>
    </recommendedName>
</protein>
<evidence type="ECO:0000256" key="8">
    <source>
        <dbReference type="SAM" id="Coils"/>
    </source>
</evidence>
<evidence type="ECO:0000256" key="7">
    <source>
        <dbReference type="ARBA" id="ARBA00023176"/>
    </source>
</evidence>
<comment type="similarity">
    <text evidence="2">Belongs to the FCHO family.</text>
</comment>
<feature type="compositionally biased region" description="Polar residues" evidence="9">
    <location>
        <begin position="437"/>
        <end position="453"/>
    </location>
</feature>
<dbReference type="InterPro" id="IPR031160">
    <property type="entry name" value="F_BAR_dom"/>
</dbReference>
<evidence type="ECO:0000256" key="1">
    <source>
        <dbReference type="ARBA" id="ARBA00004283"/>
    </source>
</evidence>
<feature type="compositionally biased region" description="Basic and acidic residues" evidence="9">
    <location>
        <begin position="389"/>
        <end position="398"/>
    </location>
</feature>
<keyword evidence="7" id="KW-0168">Coated pit</keyword>
<organism evidence="10 11">
    <name type="scientific">Apolygus lucorum</name>
    <name type="common">Small green plant bug</name>
    <name type="synonym">Lygocoris lucorum</name>
    <dbReference type="NCBI Taxonomy" id="248454"/>
    <lineage>
        <taxon>Eukaryota</taxon>
        <taxon>Metazoa</taxon>
        <taxon>Ecdysozoa</taxon>
        <taxon>Arthropoda</taxon>
        <taxon>Hexapoda</taxon>
        <taxon>Insecta</taxon>
        <taxon>Pterygota</taxon>
        <taxon>Neoptera</taxon>
        <taxon>Paraneoptera</taxon>
        <taxon>Hemiptera</taxon>
        <taxon>Heteroptera</taxon>
        <taxon>Panheteroptera</taxon>
        <taxon>Cimicomorpha</taxon>
        <taxon>Miridae</taxon>
        <taxon>Mirini</taxon>
        <taxon>Apolygus</taxon>
    </lineage>
</organism>
<dbReference type="InterPro" id="IPR028565">
    <property type="entry name" value="MHD"/>
</dbReference>
<dbReference type="InterPro" id="IPR018808">
    <property type="entry name" value="Muniscin_C"/>
</dbReference>
<feature type="compositionally biased region" description="Low complexity" evidence="9">
    <location>
        <begin position="467"/>
        <end position="481"/>
    </location>
</feature>
<keyword evidence="5 8" id="KW-0175">Coiled coil</keyword>
<dbReference type="GO" id="GO:0005886">
    <property type="term" value="C:plasma membrane"/>
    <property type="evidence" value="ECO:0007669"/>
    <property type="project" value="TreeGrafter"/>
</dbReference>
<evidence type="ECO:0000256" key="9">
    <source>
        <dbReference type="SAM" id="MobiDB-lite"/>
    </source>
</evidence>
<keyword evidence="6" id="KW-0472">Membrane</keyword>
<dbReference type="GO" id="GO:0072583">
    <property type="term" value="P:clathrin-dependent endocytosis"/>
    <property type="evidence" value="ECO:0007669"/>
    <property type="project" value="TreeGrafter"/>
</dbReference>
<keyword evidence="4" id="KW-0254">Endocytosis</keyword>
<dbReference type="InterPro" id="IPR027267">
    <property type="entry name" value="AH/BAR_dom_sf"/>
</dbReference>
<dbReference type="SUPFAM" id="SSF49447">
    <property type="entry name" value="Second domain of Mu2 adaptin subunit (ap50) of ap2 adaptor"/>
    <property type="match status" value="1"/>
</dbReference>
<evidence type="ECO:0000256" key="4">
    <source>
        <dbReference type="ARBA" id="ARBA00022583"/>
    </source>
</evidence>
<evidence type="ECO:0000313" key="11">
    <source>
        <dbReference type="Proteomes" id="UP000466442"/>
    </source>
</evidence>
<dbReference type="GO" id="GO:0030136">
    <property type="term" value="C:clathrin-coated vesicle"/>
    <property type="evidence" value="ECO:0007669"/>
    <property type="project" value="TreeGrafter"/>
</dbReference>
<dbReference type="EMBL" id="WIXP02000001">
    <property type="protein sequence ID" value="KAF6216476.1"/>
    <property type="molecule type" value="Genomic_DNA"/>
</dbReference>
<keyword evidence="11" id="KW-1185">Reference proteome</keyword>
<dbReference type="Pfam" id="PF22699">
    <property type="entry name" value="GMIP-like_FCH"/>
    <property type="match status" value="1"/>
</dbReference>
<evidence type="ECO:0000256" key="3">
    <source>
        <dbReference type="ARBA" id="ARBA00022553"/>
    </source>
</evidence>
<dbReference type="GO" id="GO:0005905">
    <property type="term" value="C:clathrin-coated pit"/>
    <property type="evidence" value="ECO:0007669"/>
    <property type="project" value="UniProtKB-SubCell"/>
</dbReference>
<dbReference type="SUPFAM" id="SSF103657">
    <property type="entry name" value="BAR/IMD domain-like"/>
    <property type="match status" value="1"/>
</dbReference>
<gene>
    <name evidence="10" type="ORF">GE061_000818</name>
</gene>
<dbReference type="InterPro" id="IPR001060">
    <property type="entry name" value="FCH_dom"/>
</dbReference>
<dbReference type="FunFam" id="2.60.40.1170:FF:000005">
    <property type="entry name" value="SH3-containing GRB2-like protein 3-interacting protein 1 isoform X3"/>
    <property type="match status" value="1"/>
</dbReference>
<dbReference type="InterPro" id="IPR036168">
    <property type="entry name" value="AP2_Mu_C_sf"/>
</dbReference>
<evidence type="ECO:0000256" key="2">
    <source>
        <dbReference type="ARBA" id="ARBA00011064"/>
    </source>
</evidence>
<feature type="compositionally biased region" description="Basic residues" evidence="9">
    <location>
        <begin position="311"/>
        <end position="324"/>
    </location>
</feature>
<feature type="compositionally biased region" description="Low complexity" evidence="9">
    <location>
        <begin position="525"/>
        <end position="536"/>
    </location>
</feature>
<dbReference type="PROSITE" id="PS51741">
    <property type="entry name" value="F_BAR"/>
    <property type="match status" value="1"/>
</dbReference>
<dbReference type="SMART" id="SM00055">
    <property type="entry name" value="FCH"/>
    <property type="match status" value="1"/>
</dbReference>
<dbReference type="GO" id="GO:0048268">
    <property type="term" value="P:clathrin coat assembly"/>
    <property type="evidence" value="ECO:0007669"/>
    <property type="project" value="TreeGrafter"/>
</dbReference>
<feature type="region of interest" description="Disordered" evidence="9">
    <location>
        <begin position="283"/>
        <end position="411"/>
    </location>
</feature>
<proteinExistence type="inferred from homology"/>
<dbReference type="PROSITE" id="PS51072">
    <property type="entry name" value="MHD"/>
    <property type="match status" value="1"/>
</dbReference>
<dbReference type="Pfam" id="PF10291">
    <property type="entry name" value="muHD"/>
    <property type="match status" value="1"/>
</dbReference>
<dbReference type="OrthoDB" id="5593455at2759"/>
<feature type="compositionally biased region" description="Polar residues" evidence="9">
    <location>
        <begin position="291"/>
        <end position="301"/>
    </location>
</feature>
<keyword evidence="3" id="KW-0597">Phosphoprotein</keyword>
<comment type="subcellular location">
    <subcellularLocation>
        <location evidence="1">Membrane</location>
        <location evidence="1">Clathrin-coated pit</location>
        <topology evidence="1">Peripheral membrane protein</topology>
        <orientation evidence="1">Cytoplasmic side</orientation>
    </subcellularLocation>
</comment>
<dbReference type="PANTHER" id="PTHR23065">
    <property type="entry name" value="PROLINE-SERINE-THREONINE PHOSPHATASE INTERACTING PROTEIN 1"/>
    <property type="match status" value="1"/>
</dbReference>
<dbReference type="Proteomes" id="UP000466442">
    <property type="component" value="Linkage Group LG1"/>
</dbReference>
<sequence>MTVDFRDYFWGEKNNGFDVLYHNMKYGLVASKELAEFLRERSNIEENNWKLVSKLAKQASSSCTQGTFGPLWVLLRTTAEKLATLHLQMVQKVSDLVKEVTKYADELHRKHKTVKEEEGSTLEVVQAIQSTSITLQKARDAFTQKGIELDKLRKESASPREVEKAEQKLKKAQDEYKVLIEKYGAIKEEFEKKMSLACKRFQEVEELHLKQMKDFLTTYAELADCNHDSVGQVHIEFKRQCLEMTVEKLLEQFVLNKYTGLEKPVEFTGVVEVESVADVVSASDAGKVSAPGTTSSNNQSSIKREGFLRSRRDKRKEKKGKKKKDSAQDNTSNKEEKSDTEEKEEPAKSKTPTPEVDDEGYCVRPKVETWDVDKGSSFYSSSDSDSDDEREKKIRVEIKPLSNGSGPMSASVDELRATVENLSLSPIGNMPPRRTAATANTHMKRSQSVSQQIGGKAIGDMTRAVNTTQSPTGSSASTPTGNHPYAPLQSPTPPITSANNKYADLGDIFAEVGEIKPNPLQKRQSSTPTSISSSIIPRPPSRKSEGGVRSPVPSQDGMEFRASGILLGSSRGPSPLTIGMADTIPLAIAFHEMIHSFFKGTDENKCQVKLCGDMMISFPAGIVTILTNNPSPAQLSFRLQHASNLECVLPNKQLLNVSSEPSSASSWEDSVYEFDMSALTKLLRRQSEENPSASYFNVDILKYQIKPKTGAESCPLQLVTYWKCEKNHTDLRIDYKYNSHAMHLPSPLLNLNIVVPVEGTVTNIHTRPTAAWVPDSHRALWKFTELSHHSERNGVGSLRARFEVADGPGDPTTIAAQFNCEGTTLSGIDFVLVGSGYRVSLVKRRFISGKYVCDGRHAEGKSRYSTPLNPDC</sequence>
<feature type="region of interest" description="Disordered" evidence="9">
    <location>
        <begin position="423"/>
        <end position="453"/>
    </location>
</feature>
<evidence type="ECO:0000256" key="6">
    <source>
        <dbReference type="ARBA" id="ARBA00023136"/>
    </source>
</evidence>
<dbReference type="InterPro" id="IPR054713">
    <property type="entry name" value="GMIP/FCHO2-like_FCH"/>
</dbReference>
<comment type="caution">
    <text evidence="10">The sequence shown here is derived from an EMBL/GenBank/DDBJ whole genome shotgun (WGS) entry which is preliminary data.</text>
</comment>
<evidence type="ECO:0000313" key="10">
    <source>
        <dbReference type="EMBL" id="KAF6216476.1"/>
    </source>
</evidence>
<evidence type="ECO:0000256" key="5">
    <source>
        <dbReference type="ARBA" id="ARBA00023054"/>
    </source>
</evidence>
<evidence type="ECO:0008006" key="12">
    <source>
        <dbReference type="Google" id="ProtNLM"/>
    </source>
</evidence>
<dbReference type="Gene3D" id="1.20.1270.60">
    <property type="entry name" value="Arfaptin homology (AH) domain/BAR domain"/>
    <property type="match status" value="1"/>
</dbReference>
<dbReference type="PANTHER" id="PTHR23065:SF15">
    <property type="entry name" value="AT02057P"/>
    <property type="match status" value="1"/>
</dbReference>
<feature type="compositionally biased region" description="Basic and acidic residues" evidence="9">
    <location>
        <begin position="365"/>
        <end position="374"/>
    </location>
</feature>
<name>A0A6A4KCN7_APOLU</name>
<feature type="region of interest" description="Disordered" evidence="9">
    <location>
        <begin position="465"/>
        <end position="500"/>
    </location>
</feature>